<dbReference type="Pfam" id="PF06880">
    <property type="entry name" value="DUF1262"/>
    <property type="match status" value="1"/>
</dbReference>
<dbReference type="PANTHER" id="PTHR31050:SF4">
    <property type="entry name" value="DUF1262 FAMILY PROTEIN (DUF1262)"/>
    <property type="match status" value="1"/>
</dbReference>
<keyword evidence="2" id="KW-1185">Reference proteome</keyword>
<accession>A0A5J5BXE1</accession>
<protein>
    <submittedName>
        <fullName evidence="1">Uncharacterized protein</fullName>
    </submittedName>
</protein>
<dbReference type="EMBL" id="CM018032">
    <property type="protein sequence ID" value="KAA8547843.1"/>
    <property type="molecule type" value="Genomic_DNA"/>
</dbReference>
<name>A0A5J5BXE1_9ASTE</name>
<dbReference type="InterPro" id="IPR010683">
    <property type="entry name" value="DUF1262"/>
</dbReference>
<gene>
    <name evidence="1" type="ORF">F0562_004272</name>
</gene>
<evidence type="ECO:0000313" key="1">
    <source>
        <dbReference type="EMBL" id="KAA8547843.1"/>
    </source>
</evidence>
<dbReference type="PANTHER" id="PTHR31050">
    <property type="entry name" value="OS08G0413200 PROTEIN"/>
    <property type="match status" value="1"/>
</dbReference>
<evidence type="ECO:0000313" key="2">
    <source>
        <dbReference type="Proteomes" id="UP000325577"/>
    </source>
</evidence>
<dbReference type="OrthoDB" id="1898393at2759"/>
<reference evidence="1 2" key="1">
    <citation type="submission" date="2019-09" db="EMBL/GenBank/DDBJ databases">
        <title>A chromosome-level genome assembly of the Chinese tupelo Nyssa sinensis.</title>
        <authorList>
            <person name="Yang X."/>
            <person name="Kang M."/>
            <person name="Yang Y."/>
            <person name="Xiong H."/>
            <person name="Wang M."/>
            <person name="Zhang Z."/>
            <person name="Wang Z."/>
            <person name="Wu H."/>
            <person name="Ma T."/>
            <person name="Liu J."/>
            <person name="Xi Z."/>
        </authorList>
    </citation>
    <scope>NUCLEOTIDE SEQUENCE [LARGE SCALE GENOMIC DNA]</scope>
    <source>
        <strain evidence="1">J267</strain>
        <tissue evidence="1">Leaf</tissue>
    </source>
</reference>
<dbReference type="AlphaFoldDB" id="A0A5J5BXE1"/>
<dbReference type="Proteomes" id="UP000325577">
    <property type="component" value="Linkage Group LG1"/>
</dbReference>
<proteinExistence type="predicted"/>
<organism evidence="1 2">
    <name type="scientific">Nyssa sinensis</name>
    <dbReference type="NCBI Taxonomy" id="561372"/>
    <lineage>
        <taxon>Eukaryota</taxon>
        <taxon>Viridiplantae</taxon>
        <taxon>Streptophyta</taxon>
        <taxon>Embryophyta</taxon>
        <taxon>Tracheophyta</taxon>
        <taxon>Spermatophyta</taxon>
        <taxon>Magnoliopsida</taxon>
        <taxon>eudicotyledons</taxon>
        <taxon>Gunneridae</taxon>
        <taxon>Pentapetalae</taxon>
        <taxon>asterids</taxon>
        <taxon>Cornales</taxon>
        <taxon>Nyssaceae</taxon>
        <taxon>Nyssa</taxon>
    </lineage>
</organism>
<sequence length="305" mass="35159">MYVTRPLSVYRKFPSALSTKPPEAPYSGYLVVRDEESEAQDTYCWGLCKNKRVKKLPFPQDKILKVVHSSEYQETSVTKVWFLPVLDQPLSSNRYYVIKAKGKYKGKACTCSREEDMGICCFSDEIMDVKPRPFNHRDIYQQVEIRRYHNGGGFYAKSVARDGYPPKFLRKKGWEVDICSSFQLQLREAQGLNTSHLLHLPEFSFPISCKHSAPVVKGKWYCPFVFVKEEARLKDQMRRSLFYEMTLEHWWEEIYSCENESNEGGVVVVNASVQREVALVCGMEAVKDDGRGADGLCLVQSSWPI</sequence>